<feature type="region of interest" description="Disordered" evidence="4">
    <location>
        <begin position="95"/>
        <end position="121"/>
    </location>
</feature>
<evidence type="ECO:0000256" key="1">
    <source>
        <dbReference type="ARBA" id="ARBA00022723"/>
    </source>
</evidence>
<evidence type="ECO:0000259" key="6">
    <source>
        <dbReference type="PROSITE" id="PS50199"/>
    </source>
</evidence>
<name>A0A3D9ZAP1_9ACTN</name>
<keyword evidence="5" id="KW-0812">Transmembrane</keyword>
<gene>
    <name evidence="7" type="ORF">DFJ67_0244</name>
</gene>
<evidence type="ECO:0000313" key="8">
    <source>
        <dbReference type="Proteomes" id="UP000256913"/>
    </source>
</evidence>
<evidence type="ECO:0000256" key="5">
    <source>
        <dbReference type="SAM" id="Phobius"/>
    </source>
</evidence>
<keyword evidence="1" id="KW-0479">Metal-binding</keyword>
<organism evidence="7 8">
    <name type="scientific">Asanoa ferruginea</name>
    <dbReference type="NCBI Taxonomy" id="53367"/>
    <lineage>
        <taxon>Bacteria</taxon>
        <taxon>Bacillati</taxon>
        <taxon>Actinomycetota</taxon>
        <taxon>Actinomycetes</taxon>
        <taxon>Micromonosporales</taxon>
        <taxon>Micromonosporaceae</taxon>
        <taxon>Asanoa</taxon>
    </lineage>
</organism>
<evidence type="ECO:0000256" key="3">
    <source>
        <dbReference type="ARBA" id="ARBA00022833"/>
    </source>
</evidence>
<dbReference type="GO" id="GO:0008270">
    <property type="term" value="F:zinc ion binding"/>
    <property type="evidence" value="ECO:0007669"/>
    <property type="project" value="UniProtKB-KW"/>
</dbReference>
<dbReference type="OrthoDB" id="4061674at2"/>
<dbReference type="AlphaFoldDB" id="A0A3D9ZAP1"/>
<feature type="transmembrane region" description="Helical" evidence="5">
    <location>
        <begin position="65"/>
        <end position="84"/>
    </location>
</feature>
<keyword evidence="5" id="KW-1133">Transmembrane helix</keyword>
<dbReference type="Proteomes" id="UP000256913">
    <property type="component" value="Unassembled WGS sequence"/>
</dbReference>
<dbReference type="RefSeq" id="WP_116066166.1">
    <property type="nucleotide sequence ID" value="NZ_BONB01000068.1"/>
</dbReference>
<dbReference type="InterPro" id="IPR001876">
    <property type="entry name" value="Znf_RanBP2"/>
</dbReference>
<dbReference type="EMBL" id="QUMQ01000001">
    <property type="protein sequence ID" value="REF94327.1"/>
    <property type="molecule type" value="Genomic_DNA"/>
</dbReference>
<keyword evidence="3" id="KW-0862">Zinc</keyword>
<keyword evidence="5" id="KW-0472">Membrane</keyword>
<proteinExistence type="predicted"/>
<dbReference type="PROSITE" id="PS50199">
    <property type="entry name" value="ZF_RANBP2_2"/>
    <property type="match status" value="1"/>
</dbReference>
<protein>
    <recommendedName>
        <fullName evidence="6">RanBP2-type domain-containing protein</fullName>
    </recommendedName>
</protein>
<evidence type="ECO:0000256" key="4">
    <source>
        <dbReference type="SAM" id="MobiDB-lite"/>
    </source>
</evidence>
<feature type="domain" description="RanBP2-type" evidence="6">
    <location>
        <begin position="1"/>
        <end position="29"/>
    </location>
</feature>
<evidence type="ECO:0000256" key="2">
    <source>
        <dbReference type="ARBA" id="ARBA00022771"/>
    </source>
</evidence>
<reference evidence="7 8" key="1">
    <citation type="submission" date="2018-08" db="EMBL/GenBank/DDBJ databases">
        <title>Sequencing the genomes of 1000 actinobacteria strains.</title>
        <authorList>
            <person name="Klenk H.-P."/>
        </authorList>
    </citation>
    <scope>NUCLEOTIDE SEQUENCE [LARGE SCALE GENOMIC DNA]</scope>
    <source>
        <strain evidence="7 8">DSM 44099</strain>
    </source>
</reference>
<dbReference type="PROSITE" id="PS01358">
    <property type="entry name" value="ZF_RANBP2_1"/>
    <property type="match status" value="1"/>
</dbReference>
<sequence length="261" mass="27153">MTPWQCGECGRRNEPLATTCAVCGNPADEPAADPVNETAPAPATSYEPLRAYQPAARVRRQRGPLIAGIAALALLVLAGGGWYAGVHERLTASPEATSTTTVAPPDTAPTFTTAPVEPTIAPPPQTVGMVTIHPAVTDERAPAVAALFDGYFSAINAHNAEQAVAAFDPAGNIAPTDADAVAKFATDISTTWDSDVVLMWLGDNGPGAVQAQVTFTSRQDPYFGPTGRESETCTLWDITYLLTQPAGAHRIHSGSATSTPC</sequence>
<keyword evidence="2" id="KW-0863">Zinc-finger</keyword>
<comment type="caution">
    <text evidence="7">The sequence shown here is derived from an EMBL/GenBank/DDBJ whole genome shotgun (WGS) entry which is preliminary data.</text>
</comment>
<evidence type="ECO:0000313" key="7">
    <source>
        <dbReference type="EMBL" id="REF94327.1"/>
    </source>
</evidence>
<keyword evidence="8" id="KW-1185">Reference proteome</keyword>
<feature type="compositionally biased region" description="Low complexity" evidence="4">
    <location>
        <begin position="96"/>
        <end position="115"/>
    </location>
</feature>
<accession>A0A3D9ZAP1</accession>